<keyword evidence="1" id="KW-0812">Transmembrane</keyword>
<evidence type="ECO:0000313" key="2">
    <source>
        <dbReference type="EMBL" id="UWQ44042.1"/>
    </source>
</evidence>
<feature type="transmembrane region" description="Helical" evidence="1">
    <location>
        <begin position="199"/>
        <end position="221"/>
    </location>
</feature>
<keyword evidence="3" id="KW-1185">Reference proteome</keyword>
<accession>A0ABY5WR90</accession>
<keyword evidence="1" id="KW-1133">Transmembrane helix</keyword>
<geneLocation type="plasmid" evidence="2 3">
    <name>unnamed6</name>
</geneLocation>
<feature type="transmembrane region" description="Helical" evidence="1">
    <location>
        <begin position="80"/>
        <end position="102"/>
    </location>
</feature>
<dbReference type="Proteomes" id="UP001058514">
    <property type="component" value="Plasmid unnamed6"/>
</dbReference>
<feature type="transmembrane region" description="Helical" evidence="1">
    <location>
        <begin position="6"/>
        <end position="36"/>
    </location>
</feature>
<gene>
    <name evidence="2" type="ORF">K3718_21355</name>
</gene>
<feature type="transmembrane region" description="Helical" evidence="1">
    <location>
        <begin position="48"/>
        <end position="74"/>
    </location>
</feature>
<feature type="transmembrane region" description="Helical" evidence="1">
    <location>
        <begin position="123"/>
        <end position="145"/>
    </location>
</feature>
<organism evidence="2 3">
    <name type="scientific">Leisingera aquaemixtae</name>
    <dbReference type="NCBI Taxonomy" id="1396826"/>
    <lineage>
        <taxon>Bacteria</taxon>
        <taxon>Pseudomonadati</taxon>
        <taxon>Pseudomonadota</taxon>
        <taxon>Alphaproteobacteria</taxon>
        <taxon>Rhodobacterales</taxon>
        <taxon>Roseobacteraceae</taxon>
        <taxon>Leisingera</taxon>
    </lineage>
</organism>
<proteinExistence type="predicted"/>
<reference evidence="2" key="1">
    <citation type="submission" date="2021-08" db="EMBL/GenBank/DDBJ databases">
        <authorList>
            <person name="Nwanade C."/>
            <person name="Wang M."/>
            <person name="Masoudi A."/>
            <person name="Yu Z."/>
            <person name="Liu J."/>
        </authorList>
    </citation>
    <scope>NUCLEOTIDE SEQUENCE</scope>
    <source>
        <strain evidence="2">S166</strain>
        <plasmid evidence="2">unnamed6</plasmid>
    </source>
</reference>
<keyword evidence="1" id="KW-0472">Membrane</keyword>
<sequence length="225" mass="22971">MEFGLFNLLVLPVGLGLFGFIEPCSIGSSLIFIKYLEGKPGAQKLSETVLFALTRALFIGGLGAAAAFVGAAFVGFQRGAWIVLGAGYAAIGILYLVGRAGFLMRTIGPRLTELNGARGSVGLGLIFGLNIPACAAPLLLVLLGFASAGGASGNEVFGGFVSLGVFGLALSLPLVAAAAYGPARRLLDRLAALAGRMPFWAGIVLVALGLWSIWFGIFAALPAPA</sequence>
<feature type="transmembrane region" description="Helical" evidence="1">
    <location>
        <begin position="157"/>
        <end position="179"/>
    </location>
</feature>
<protein>
    <recommendedName>
        <fullName evidence="4">Cytochrome C biogenesis protein transmembrane domain-containing protein</fullName>
    </recommendedName>
</protein>
<evidence type="ECO:0008006" key="4">
    <source>
        <dbReference type="Google" id="ProtNLM"/>
    </source>
</evidence>
<name>A0ABY5WR90_9RHOB</name>
<evidence type="ECO:0000256" key="1">
    <source>
        <dbReference type="SAM" id="Phobius"/>
    </source>
</evidence>
<evidence type="ECO:0000313" key="3">
    <source>
        <dbReference type="Proteomes" id="UP001058514"/>
    </source>
</evidence>
<keyword evidence="2" id="KW-0614">Plasmid</keyword>
<dbReference type="EMBL" id="CP081057">
    <property type="protein sequence ID" value="UWQ44042.1"/>
    <property type="molecule type" value="Genomic_DNA"/>
</dbReference>